<name>A0A8D8CYD4_CULPI</name>
<organism evidence="1">
    <name type="scientific">Culex pipiens</name>
    <name type="common">House mosquito</name>
    <dbReference type="NCBI Taxonomy" id="7175"/>
    <lineage>
        <taxon>Eukaryota</taxon>
        <taxon>Metazoa</taxon>
        <taxon>Ecdysozoa</taxon>
        <taxon>Arthropoda</taxon>
        <taxon>Hexapoda</taxon>
        <taxon>Insecta</taxon>
        <taxon>Pterygota</taxon>
        <taxon>Neoptera</taxon>
        <taxon>Endopterygota</taxon>
        <taxon>Diptera</taxon>
        <taxon>Nematocera</taxon>
        <taxon>Culicoidea</taxon>
        <taxon>Culicidae</taxon>
        <taxon>Culicinae</taxon>
        <taxon>Culicini</taxon>
        <taxon>Culex</taxon>
        <taxon>Culex</taxon>
    </lineage>
</organism>
<proteinExistence type="predicted"/>
<dbReference type="EMBL" id="HBUE01143396">
    <property type="protein sequence ID" value="CAG6501871.1"/>
    <property type="molecule type" value="Transcribed_RNA"/>
</dbReference>
<reference evidence="1" key="1">
    <citation type="submission" date="2021-05" db="EMBL/GenBank/DDBJ databases">
        <authorList>
            <person name="Alioto T."/>
            <person name="Alioto T."/>
            <person name="Gomez Garrido J."/>
        </authorList>
    </citation>
    <scope>NUCLEOTIDE SEQUENCE</scope>
</reference>
<sequence length="182" mass="20011">MHKTLPQRTAHNFHPLSLHKTLKKFVNHSRFNQRTKKNSKISPTVFTARLEPPPRALVQLLILRASPQRCAGHCESVRVLGTSFGSGTTTCSALSGLCLEVVLGLPIAFIIYISNINTHITPRLALSRTVLSRSRTRTHSLFIYPGVTTVVLSRSQTSSSSCESADRIFLEGFATISSSPLN</sequence>
<dbReference type="AlphaFoldDB" id="A0A8D8CYD4"/>
<evidence type="ECO:0000313" key="1">
    <source>
        <dbReference type="EMBL" id="CAG6501871.1"/>
    </source>
</evidence>
<accession>A0A8D8CYD4</accession>
<protein>
    <submittedName>
        <fullName evidence="1">(northern house mosquito) hypothetical protein</fullName>
    </submittedName>
</protein>